<dbReference type="Proteomes" id="UP000005239">
    <property type="component" value="Unassembled WGS sequence"/>
</dbReference>
<accession>A0A8R1YRE8</accession>
<dbReference type="AlphaFoldDB" id="A0A2A6BTP2"/>
<dbReference type="EnsemblMetazoa" id="PPA37379.1">
    <property type="protein sequence ID" value="PPA37379.1"/>
    <property type="gene ID" value="WBGene00275748"/>
</dbReference>
<sequence length="122" mass="13568">LKNINPLKLCELGFSRVLMAMGIFILATDASLPPGDVISQCDMMGHGYPITLSKLPCFQFSFELRYERLAVCQMTLKGRQRARDVTSPGVNDSSVAKMSMPIDIDISTLENHNPQSFRGLIF</sequence>
<keyword evidence="2" id="KW-1185">Reference proteome</keyword>
<reference evidence="2" key="1">
    <citation type="journal article" date="2008" name="Nat. Genet.">
        <title>The Pristionchus pacificus genome provides a unique perspective on nematode lifestyle and parasitism.</title>
        <authorList>
            <person name="Dieterich C."/>
            <person name="Clifton S.W."/>
            <person name="Schuster L.N."/>
            <person name="Chinwalla A."/>
            <person name="Delehaunty K."/>
            <person name="Dinkelacker I."/>
            <person name="Fulton L."/>
            <person name="Fulton R."/>
            <person name="Godfrey J."/>
            <person name="Minx P."/>
            <person name="Mitreva M."/>
            <person name="Roeseler W."/>
            <person name="Tian H."/>
            <person name="Witte H."/>
            <person name="Yang S.P."/>
            <person name="Wilson R.K."/>
            <person name="Sommer R.J."/>
        </authorList>
    </citation>
    <scope>NUCLEOTIDE SEQUENCE [LARGE SCALE GENOMIC DNA]</scope>
    <source>
        <strain evidence="2">PS312</strain>
    </source>
</reference>
<name>A0A2A6BTP2_PRIPA</name>
<accession>A0A2A6BTP2</accession>
<evidence type="ECO:0000313" key="2">
    <source>
        <dbReference type="Proteomes" id="UP000005239"/>
    </source>
</evidence>
<protein>
    <submittedName>
        <fullName evidence="1">Uncharacterized protein</fullName>
    </submittedName>
</protein>
<gene>
    <name evidence="1" type="primary">WBGene00275748</name>
</gene>
<organism evidence="1 2">
    <name type="scientific">Pristionchus pacificus</name>
    <name type="common">Parasitic nematode worm</name>
    <dbReference type="NCBI Taxonomy" id="54126"/>
    <lineage>
        <taxon>Eukaryota</taxon>
        <taxon>Metazoa</taxon>
        <taxon>Ecdysozoa</taxon>
        <taxon>Nematoda</taxon>
        <taxon>Chromadorea</taxon>
        <taxon>Rhabditida</taxon>
        <taxon>Rhabditina</taxon>
        <taxon>Diplogasteromorpha</taxon>
        <taxon>Diplogasteroidea</taxon>
        <taxon>Neodiplogasteridae</taxon>
        <taxon>Pristionchus</taxon>
    </lineage>
</organism>
<evidence type="ECO:0000313" key="1">
    <source>
        <dbReference type="EnsemblMetazoa" id="PPA37379.1"/>
    </source>
</evidence>
<proteinExistence type="predicted"/>
<reference evidence="1" key="2">
    <citation type="submission" date="2022-06" db="UniProtKB">
        <authorList>
            <consortium name="EnsemblMetazoa"/>
        </authorList>
    </citation>
    <scope>IDENTIFICATION</scope>
    <source>
        <strain evidence="1">PS312</strain>
    </source>
</reference>